<dbReference type="SUPFAM" id="SSF53448">
    <property type="entry name" value="Nucleotide-diphospho-sugar transferases"/>
    <property type="match status" value="1"/>
</dbReference>
<proteinExistence type="predicted"/>
<dbReference type="Proteomes" id="UP001569428">
    <property type="component" value="Unassembled WGS sequence"/>
</dbReference>
<name>A0ABV4P500_9GAMM</name>
<evidence type="ECO:0000259" key="2">
    <source>
        <dbReference type="Pfam" id="PF00535"/>
    </source>
</evidence>
<sequence>MRPLLDICICTCKRPEQLRRALRSLAELELPADADVAVTVVDNDPEDRAGQAVVESLTNDFPLQVLYALEERRGIPFARNRCIQEAQSKGANYLIFIDDDEWVARDWLVQLFQYAQELGGSAVVNGSVVRELPESAPAYYAKFFSRRRRQTGDRLTYCATNNVLIPMTVIRELGLSFDERDPFGGGEDVLFFTELNAKGGEIVHCVEAKVFESVPESRANLRWLSRRKYSAGITLAKQKLLSGRSRFGILMSALFQLLIAGVACLLGGVFGGRRLGSRPWLRLCRSVGMACGVFGARSDFYRIVDC</sequence>
<dbReference type="Gene3D" id="3.90.550.10">
    <property type="entry name" value="Spore Coat Polysaccharide Biosynthesis Protein SpsA, Chain A"/>
    <property type="match status" value="1"/>
</dbReference>
<keyword evidence="3" id="KW-0808">Transferase</keyword>
<organism evidence="3 4">
    <name type="scientific">Microbulbifer epialgicus</name>
    <dbReference type="NCBI Taxonomy" id="393907"/>
    <lineage>
        <taxon>Bacteria</taxon>
        <taxon>Pseudomonadati</taxon>
        <taxon>Pseudomonadota</taxon>
        <taxon>Gammaproteobacteria</taxon>
        <taxon>Cellvibrionales</taxon>
        <taxon>Microbulbiferaceae</taxon>
        <taxon>Microbulbifer</taxon>
    </lineage>
</organism>
<dbReference type="CDD" id="cd00761">
    <property type="entry name" value="Glyco_tranf_GTA_type"/>
    <property type="match status" value="1"/>
</dbReference>
<dbReference type="EMBL" id="JBGMEK010000064">
    <property type="protein sequence ID" value="MFA0812998.1"/>
    <property type="molecule type" value="Genomic_DNA"/>
</dbReference>
<dbReference type="RefSeq" id="WP_371840741.1">
    <property type="nucleotide sequence ID" value="NZ_JBGMEK010000064.1"/>
</dbReference>
<feature type="transmembrane region" description="Helical" evidence="1">
    <location>
        <begin position="247"/>
        <end position="272"/>
    </location>
</feature>
<keyword evidence="3" id="KW-0328">Glycosyltransferase</keyword>
<reference evidence="3 4" key="1">
    <citation type="submission" date="2024-08" db="EMBL/GenBank/DDBJ databases">
        <authorList>
            <person name="Ishaq N."/>
        </authorList>
    </citation>
    <scope>NUCLEOTIDE SEQUENCE [LARGE SCALE GENOMIC DNA]</scope>
    <source>
        <strain evidence="3 4">DSM 18651</strain>
    </source>
</reference>
<dbReference type="InterPro" id="IPR029044">
    <property type="entry name" value="Nucleotide-diphossugar_trans"/>
</dbReference>
<keyword evidence="4" id="KW-1185">Reference proteome</keyword>
<gene>
    <name evidence="3" type="ORF">ACCI49_18995</name>
</gene>
<dbReference type="InterPro" id="IPR001173">
    <property type="entry name" value="Glyco_trans_2-like"/>
</dbReference>
<keyword evidence="1" id="KW-0472">Membrane</keyword>
<evidence type="ECO:0000313" key="3">
    <source>
        <dbReference type="EMBL" id="MFA0812998.1"/>
    </source>
</evidence>
<evidence type="ECO:0000256" key="1">
    <source>
        <dbReference type="SAM" id="Phobius"/>
    </source>
</evidence>
<dbReference type="GO" id="GO:0016757">
    <property type="term" value="F:glycosyltransferase activity"/>
    <property type="evidence" value="ECO:0007669"/>
    <property type="project" value="UniProtKB-KW"/>
</dbReference>
<dbReference type="EC" id="2.4.-.-" evidence="3"/>
<comment type="caution">
    <text evidence="3">The sequence shown here is derived from an EMBL/GenBank/DDBJ whole genome shotgun (WGS) entry which is preliminary data.</text>
</comment>
<evidence type="ECO:0000313" key="4">
    <source>
        <dbReference type="Proteomes" id="UP001569428"/>
    </source>
</evidence>
<protein>
    <submittedName>
        <fullName evidence="3">Glycosyltransferase family 2 protein</fullName>
        <ecNumber evidence="3">2.4.-.-</ecNumber>
    </submittedName>
</protein>
<accession>A0ABV4P500</accession>
<dbReference type="Pfam" id="PF00535">
    <property type="entry name" value="Glycos_transf_2"/>
    <property type="match status" value="1"/>
</dbReference>
<keyword evidence="1" id="KW-0812">Transmembrane</keyword>
<keyword evidence="1" id="KW-1133">Transmembrane helix</keyword>
<dbReference type="InterPro" id="IPR050834">
    <property type="entry name" value="Glycosyltransf_2"/>
</dbReference>
<feature type="domain" description="Glycosyltransferase 2-like" evidence="2">
    <location>
        <begin position="7"/>
        <end position="171"/>
    </location>
</feature>
<dbReference type="PANTHER" id="PTHR43685">
    <property type="entry name" value="GLYCOSYLTRANSFERASE"/>
    <property type="match status" value="1"/>
</dbReference>
<dbReference type="PANTHER" id="PTHR43685:SF11">
    <property type="entry name" value="GLYCOSYLTRANSFERASE TAGX-RELATED"/>
    <property type="match status" value="1"/>
</dbReference>